<comment type="similarity">
    <text evidence="4">Belongs to the CobB/CobQ family. CobQ subfamily.</text>
</comment>
<dbReference type="InterPro" id="IPR002586">
    <property type="entry name" value="CobQ/CobB/MinD/ParA_Nub-bd_dom"/>
</dbReference>
<dbReference type="GO" id="GO:0015420">
    <property type="term" value="F:ABC-type vitamin B12 transporter activity"/>
    <property type="evidence" value="ECO:0007669"/>
    <property type="project" value="UniProtKB-UniRule"/>
</dbReference>
<accession>A0A178IMG3</accession>
<gene>
    <name evidence="4" type="primary">cobQ</name>
    <name evidence="7" type="ORF">AW736_04775</name>
</gene>
<evidence type="ECO:0000313" key="7">
    <source>
        <dbReference type="EMBL" id="OAM91093.1"/>
    </source>
</evidence>
<dbReference type="STRING" id="1184151.AW736_04775"/>
<dbReference type="EMBL" id="LRRQ01000040">
    <property type="protein sequence ID" value="OAM91093.1"/>
    <property type="molecule type" value="Genomic_DNA"/>
</dbReference>
<dbReference type="InterPro" id="IPR011698">
    <property type="entry name" value="GATase_3"/>
</dbReference>
<dbReference type="GO" id="GO:0009236">
    <property type="term" value="P:cobalamin biosynthetic process"/>
    <property type="evidence" value="ECO:0007669"/>
    <property type="project" value="UniProtKB-UniRule"/>
</dbReference>
<dbReference type="Gene3D" id="3.40.50.300">
    <property type="entry name" value="P-loop containing nucleotide triphosphate hydrolases"/>
    <property type="match status" value="1"/>
</dbReference>
<comment type="function">
    <text evidence="4">Catalyzes amidations at positions B, D, E, and G on adenosylcobyrinic A,C-diamide. NH(2) groups are provided by glutamine, and one molecule of ATP is hydrogenolyzed for each amidation.</text>
</comment>
<feature type="active site" evidence="4">
    <location>
        <position position="426"/>
    </location>
</feature>
<dbReference type="RefSeq" id="WP_068769085.1">
    <property type="nucleotide sequence ID" value="NZ_CP109796.1"/>
</dbReference>
<dbReference type="PANTHER" id="PTHR21343:SF1">
    <property type="entry name" value="COBYRIC ACID SYNTHASE"/>
    <property type="match status" value="1"/>
</dbReference>
<dbReference type="InterPro" id="IPR027417">
    <property type="entry name" value="P-loop_NTPase"/>
</dbReference>
<dbReference type="NCBIfam" id="NF001989">
    <property type="entry name" value="PRK00784.1"/>
    <property type="match status" value="1"/>
</dbReference>
<dbReference type="SUPFAM" id="SSF52540">
    <property type="entry name" value="P-loop containing nucleoside triphosphate hydrolases"/>
    <property type="match status" value="1"/>
</dbReference>
<evidence type="ECO:0000256" key="3">
    <source>
        <dbReference type="ARBA" id="ARBA00022962"/>
    </source>
</evidence>
<feature type="active site" description="Nucleophile" evidence="4">
    <location>
        <position position="329"/>
    </location>
</feature>
<feature type="domain" description="CobQ/CobB/MinD/ParA nucleotide binding" evidence="5">
    <location>
        <begin position="5"/>
        <end position="231"/>
    </location>
</feature>
<dbReference type="InterPro" id="IPR004459">
    <property type="entry name" value="CobQ_synth"/>
</dbReference>
<dbReference type="OrthoDB" id="9808302at2"/>
<evidence type="ECO:0000259" key="6">
    <source>
        <dbReference type="Pfam" id="PF07685"/>
    </source>
</evidence>
<organism evidence="7 8">
    <name type="scientific">Termitidicoccus mucosus</name>
    <dbReference type="NCBI Taxonomy" id="1184151"/>
    <lineage>
        <taxon>Bacteria</taxon>
        <taxon>Pseudomonadati</taxon>
        <taxon>Verrucomicrobiota</taxon>
        <taxon>Opitutia</taxon>
        <taxon>Opitutales</taxon>
        <taxon>Opitutaceae</taxon>
        <taxon>Termitidicoccus</taxon>
    </lineage>
</organism>
<dbReference type="CDD" id="cd01750">
    <property type="entry name" value="GATase1_CobQ"/>
    <property type="match status" value="1"/>
</dbReference>
<dbReference type="Pfam" id="PF01656">
    <property type="entry name" value="CbiA"/>
    <property type="match status" value="1"/>
</dbReference>
<evidence type="ECO:0000259" key="5">
    <source>
        <dbReference type="Pfam" id="PF01656"/>
    </source>
</evidence>
<evidence type="ECO:0000256" key="4">
    <source>
        <dbReference type="HAMAP-Rule" id="MF_00028"/>
    </source>
</evidence>
<keyword evidence="3 4" id="KW-0315">Glutamine amidotransferase</keyword>
<dbReference type="Gene3D" id="3.40.50.880">
    <property type="match status" value="1"/>
</dbReference>
<dbReference type="Proteomes" id="UP000078486">
    <property type="component" value="Unassembled WGS sequence"/>
</dbReference>
<dbReference type="PROSITE" id="PS51274">
    <property type="entry name" value="GATASE_COBBQ"/>
    <property type="match status" value="1"/>
</dbReference>
<dbReference type="InterPro" id="IPR033949">
    <property type="entry name" value="CobQ_GATase1"/>
</dbReference>
<comment type="pathway">
    <text evidence="1 4">Cofactor biosynthesis; adenosylcobalamin biosynthesis.</text>
</comment>
<dbReference type="HAMAP" id="MF_00028">
    <property type="entry name" value="CobQ"/>
    <property type="match status" value="1"/>
</dbReference>
<evidence type="ECO:0000256" key="2">
    <source>
        <dbReference type="ARBA" id="ARBA00022573"/>
    </source>
</evidence>
<dbReference type="AlphaFoldDB" id="A0A178IMG3"/>
<dbReference type="GO" id="GO:0003824">
    <property type="term" value="F:catalytic activity"/>
    <property type="evidence" value="ECO:0007669"/>
    <property type="project" value="InterPro"/>
</dbReference>
<evidence type="ECO:0000313" key="8">
    <source>
        <dbReference type="Proteomes" id="UP000078486"/>
    </source>
</evidence>
<dbReference type="InterPro" id="IPR029062">
    <property type="entry name" value="Class_I_gatase-like"/>
</dbReference>
<dbReference type="SUPFAM" id="SSF52317">
    <property type="entry name" value="Class I glutamine amidotransferase-like"/>
    <property type="match status" value="1"/>
</dbReference>
<sequence length="484" mass="52500">MRSLSILGTSSNAGKTWVATAFCAWLRAQGVRVAPFKAQNMSNNAWATLDGGEMARAQAVQAEACGLMPDAGMNPILLKPSGPGGSQLVLLGRAQGHQAAAEYYRHFDHLWEIVKAALDGWRSRCDVLVQEGAGSPVELNLMGRDLVNLRPMRHLDGRFLLVGDIDRGGIYAQLAGTWALLPPEDRPRSLGAIVNRFRGDISLFPHPQEWLAPHAPGLDIAGTLPFRPDLQPEEEDGLAATDEDRGAGASICWIRLPRAANLTDCQPWWGDAGIRTRWVSAPEALAGARAIVIPGSKNTLADLRWLRACGLAGAIVAAAKRGVPVVGICGGFQILGARLVDPEGVAGDAGDESGLGLLPHRTVFQREKTVRQVTARCGDRRWTAYEIHMGRSEPTAPCPALHLIEDAQGSRPEGLRSGNVIGTYLHGWFEVPETRRLLAAAANIAEHMPHLVPWAEQRQQIYRQMAAHLESHLNLASIKRYLDL</sequence>
<feature type="domain" description="CobB/CobQ-like glutamine amidotransferase" evidence="6">
    <location>
        <begin position="251"/>
        <end position="430"/>
    </location>
</feature>
<keyword evidence="2 4" id="KW-0169">Cobalamin biosynthesis</keyword>
<comment type="caution">
    <text evidence="7">The sequence shown here is derived from an EMBL/GenBank/DDBJ whole genome shotgun (WGS) entry which is preliminary data.</text>
</comment>
<dbReference type="NCBIfam" id="TIGR00313">
    <property type="entry name" value="cobQ"/>
    <property type="match status" value="1"/>
</dbReference>
<name>A0A178IMG3_9BACT</name>
<keyword evidence="8" id="KW-1185">Reference proteome</keyword>
<proteinExistence type="inferred from homology"/>
<dbReference type="PANTHER" id="PTHR21343">
    <property type="entry name" value="DETHIOBIOTIN SYNTHETASE"/>
    <property type="match status" value="1"/>
</dbReference>
<reference evidence="7 8" key="1">
    <citation type="submission" date="2016-01" db="EMBL/GenBank/DDBJ databases">
        <title>High potential of lignocellulose degradation of a new Verrucomicrobia species.</title>
        <authorList>
            <person name="Wang Y."/>
            <person name="Shi Y."/>
            <person name="Qiu Z."/>
            <person name="Liu S."/>
            <person name="Yang H."/>
        </authorList>
    </citation>
    <scope>NUCLEOTIDE SEQUENCE [LARGE SCALE GENOMIC DNA]</scope>
    <source>
        <strain evidence="7 8">TSB47</strain>
    </source>
</reference>
<protein>
    <recommendedName>
        <fullName evidence="4">Cobyric acid synthase</fullName>
    </recommendedName>
</protein>
<evidence type="ECO:0000256" key="1">
    <source>
        <dbReference type="ARBA" id="ARBA00004953"/>
    </source>
</evidence>
<dbReference type="Pfam" id="PF07685">
    <property type="entry name" value="GATase_3"/>
    <property type="match status" value="1"/>
</dbReference>
<dbReference type="UniPathway" id="UPA00148"/>